<name>A0ABW3N105_9MICO</name>
<dbReference type="InterPro" id="IPR009097">
    <property type="entry name" value="Cyclic_Pdiesterase"/>
</dbReference>
<keyword evidence="1" id="KW-0436">Ligase</keyword>
<keyword evidence="2" id="KW-1185">Reference proteome</keyword>
<dbReference type="Proteomes" id="UP001597046">
    <property type="component" value="Unassembled WGS sequence"/>
</dbReference>
<dbReference type="SUPFAM" id="SSF55144">
    <property type="entry name" value="LigT-like"/>
    <property type="match status" value="1"/>
</dbReference>
<comment type="caution">
    <text evidence="1">The sequence shown here is derived from an EMBL/GenBank/DDBJ whole genome shotgun (WGS) entry which is preliminary data.</text>
</comment>
<dbReference type="Gene3D" id="3.90.1140.10">
    <property type="entry name" value="Cyclic phosphodiesterase"/>
    <property type="match status" value="1"/>
</dbReference>
<evidence type="ECO:0000313" key="1">
    <source>
        <dbReference type="EMBL" id="MFD1056583.1"/>
    </source>
</evidence>
<gene>
    <name evidence="1" type="ORF">ACFQ2V_19945</name>
</gene>
<dbReference type="RefSeq" id="WP_386054689.1">
    <property type="nucleotide sequence ID" value="NZ_JBHTKH010000021.1"/>
</dbReference>
<dbReference type="EMBL" id="JBHTKH010000021">
    <property type="protein sequence ID" value="MFD1056583.1"/>
    <property type="molecule type" value="Genomic_DNA"/>
</dbReference>
<sequence>MPVPQLEPFVRARHAHYDGAYVSSDPAFVHAHVTALGPFLPVASITPEALATVAGIASSTAPFDFILKRVDTFPNGIVHLLPEPAEPFAGLTQRLWDAFPQCPPYAGAFDDVVPHLTLDAVSGEVTEASTTRDVGPGLPARCRAEQLHLAWYEPDACRVLHSWRLTA</sequence>
<evidence type="ECO:0000313" key="2">
    <source>
        <dbReference type="Proteomes" id="UP001597046"/>
    </source>
</evidence>
<dbReference type="Pfam" id="PF13563">
    <property type="entry name" value="2_5_RNA_ligase2"/>
    <property type="match status" value="1"/>
</dbReference>
<proteinExistence type="predicted"/>
<accession>A0ABW3N105</accession>
<dbReference type="GO" id="GO:0016874">
    <property type="term" value="F:ligase activity"/>
    <property type="evidence" value="ECO:0007669"/>
    <property type="project" value="UniProtKB-KW"/>
</dbReference>
<organism evidence="1 2">
    <name type="scientific">Terrabacter terrigena</name>
    <dbReference type="NCBI Taxonomy" id="574718"/>
    <lineage>
        <taxon>Bacteria</taxon>
        <taxon>Bacillati</taxon>
        <taxon>Actinomycetota</taxon>
        <taxon>Actinomycetes</taxon>
        <taxon>Micrococcales</taxon>
        <taxon>Intrasporangiaceae</taxon>
        <taxon>Terrabacter</taxon>
    </lineage>
</organism>
<protein>
    <submittedName>
        <fullName evidence="1">2'-5' RNA ligase family protein</fullName>
    </submittedName>
</protein>
<reference evidence="2" key="1">
    <citation type="journal article" date="2019" name="Int. J. Syst. Evol. Microbiol.">
        <title>The Global Catalogue of Microorganisms (GCM) 10K type strain sequencing project: providing services to taxonomists for standard genome sequencing and annotation.</title>
        <authorList>
            <consortium name="The Broad Institute Genomics Platform"/>
            <consortium name="The Broad Institute Genome Sequencing Center for Infectious Disease"/>
            <person name="Wu L."/>
            <person name="Ma J."/>
        </authorList>
    </citation>
    <scope>NUCLEOTIDE SEQUENCE [LARGE SCALE GENOMIC DNA]</scope>
    <source>
        <strain evidence="2">CCUG 57508</strain>
    </source>
</reference>